<dbReference type="InterPro" id="IPR005123">
    <property type="entry name" value="Oxoglu/Fe-dep_dioxygenase_dom"/>
</dbReference>
<reference evidence="9" key="1">
    <citation type="submission" date="2017-06" db="EMBL/GenBank/DDBJ databases">
        <title>Genome analysis of Fimbriiglobus ruber SP5, the first member of the order Planctomycetales with confirmed chitinolytic capability.</title>
        <authorList>
            <person name="Ravin N.V."/>
            <person name="Rakitin A.L."/>
            <person name="Ivanova A.A."/>
            <person name="Beletsky A.V."/>
            <person name="Kulichevskaya I.S."/>
            <person name="Mardanov A.V."/>
            <person name="Dedysh S.N."/>
        </authorList>
    </citation>
    <scope>NUCLEOTIDE SEQUENCE [LARGE SCALE GENOMIC DNA]</scope>
    <source>
        <strain evidence="9">SP5</strain>
    </source>
</reference>
<dbReference type="GO" id="GO:0016705">
    <property type="term" value="F:oxidoreductase activity, acting on paired donors, with incorporation or reduction of molecular oxygen"/>
    <property type="evidence" value="ECO:0007669"/>
    <property type="project" value="InterPro"/>
</dbReference>
<dbReference type="RefSeq" id="WP_088258849.1">
    <property type="nucleotide sequence ID" value="NZ_NIDE01000017.1"/>
</dbReference>
<evidence type="ECO:0000256" key="5">
    <source>
        <dbReference type="ARBA" id="ARBA00023002"/>
    </source>
</evidence>
<dbReference type="Pfam" id="PF13640">
    <property type="entry name" value="2OG-FeII_Oxy_3"/>
    <property type="match status" value="1"/>
</dbReference>
<organism evidence="8 9">
    <name type="scientific">Fimbriiglobus ruber</name>
    <dbReference type="NCBI Taxonomy" id="1908690"/>
    <lineage>
        <taxon>Bacteria</taxon>
        <taxon>Pseudomonadati</taxon>
        <taxon>Planctomycetota</taxon>
        <taxon>Planctomycetia</taxon>
        <taxon>Gemmatales</taxon>
        <taxon>Gemmataceae</taxon>
        <taxon>Fimbriiglobus</taxon>
    </lineage>
</organism>
<dbReference type="GO" id="GO:0004601">
    <property type="term" value="F:peroxidase activity"/>
    <property type="evidence" value="ECO:0007669"/>
    <property type="project" value="UniProtKB-KW"/>
</dbReference>
<accession>A0A225D418</accession>
<dbReference type="Gene3D" id="3.40.30.10">
    <property type="entry name" value="Glutaredoxin"/>
    <property type="match status" value="1"/>
</dbReference>
<dbReference type="SUPFAM" id="SSF52833">
    <property type="entry name" value="Thioredoxin-like"/>
    <property type="match status" value="1"/>
</dbReference>
<evidence type="ECO:0000256" key="4">
    <source>
        <dbReference type="ARBA" id="ARBA00022964"/>
    </source>
</evidence>
<dbReference type="OrthoDB" id="255432at2"/>
<keyword evidence="4" id="KW-0223">Dioxygenase</keyword>
<proteinExistence type="predicted"/>
<evidence type="ECO:0000313" key="8">
    <source>
        <dbReference type="EMBL" id="OWK35693.1"/>
    </source>
</evidence>
<evidence type="ECO:0000256" key="2">
    <source>
        <dbReference type="ARBA" id="ARBA00022723"/>
    </source>
</evidence>
<feature type="domain" description="Fe2OG dioxygenase" evidence="7">
    <location>
        <begin position="244"/>
        <end position="339"/>
    </location>
</feature>
<gene>
    <name evidence="8" type="ORF">FRUB_08256</name>
</gene>
<comment type="caution">
    <text evidence="8">The sequence shown here is derived from an EMBL/GenBank/DDBJ whole genome shotgun (WGS) entry which is preliminary data.</text>
</comment>
<dbReference type="Gene3D" id="2.60.120.620">
    <property type="entry name" value="q2cbj1_9rhob like domain"/>
    <property type="match status" value="1"/>
</dbReference>
<comment type="cofactor">
    <cofactor evidence="1">
        <name>L-ascorbate</name>
        <dbReference type="ChEBI" id="CHEBI:38290"/>
    </cofactor>
</comment>
<dbReference type="GO" id="GO:0031418">
    <property type="term" value="F:L-ascorbic acid binding"/>
    <property type="evidence" value="ECO:0007669"/>
    <property type="project" value="UniProtKB-KW"/>
</dbReference>
<dbReference type="EMBL" id="NIDE01000017">
    <property type="protein sequence ID" value="OWK35693.1"/>
    <property type="molecule type" value="Genomic_DNA"/>
</dbReference>
<evidence type="ECO:0000259" key="7">
    <source>
        <dbReference type="PROSITE" id="PS51471"/>
    </source>
</evidence>
<dbReference type="GO" id="GO:0005506">
    <property type="term" value="F:iron ion binding"/>
    <property type="evidence" value="ECO:0007669"/>
    <property type="project" value="InterPro"/>
</dbReference>
<dbReference type="InterPro" id="IPR036249">
    <property type="entry name" value="Thioredoxin-like_sf"/>
</dbReference>
<dbReference type="SMART" id="SM00702">
    <property type="entry name" value="P4Hc"/>
    <property type="match status" value="1"/>
</dbReference>
<dbReference type="AlphaFoldDB" id="A0A225D418"/>
<evidence type="ECO:0000313" key="9">
    <source>
        <dbReference type="Proteomes" id="UP000214646"/>
    </source>
</evidence>
<name>A0A225D418_9BACT</name>
<keyword evidence="8" id="KW-0575">Peroxidase</keyword>
<keyword evidence="6" id="KW-0408">Iron</keyword>
<sequence>MLSLGEPAPWFTARCTVNPTYQFDTVAGRYVILCFFGSAGDPAGGRVLAEIDRIGGGFDIENFCFFGVSTDPDDERLGRIVPRWPGVMFFWDFDRAISRLYGAAPPDGGPYRQHTVVLDQALRTLTVIPFEGDPAAHVPALVQFLKTLPPMRSLDGPAPVLVVPHVFDRPFCRALIDLYERHGGQESGYMKEMGGKTVQAMNYNYKRRSDHVIEDQGVIQAAEAQLQRRLIPEIRKAFQFNATHIERYIVACYDAADGGFFRRHRDHTTMATAHRRFAVTINLNAEEYEGGDLFFAEFGQRGYRAPTGGAVVFSCALTHEVRKMTRGKRYAFLPFLYDEEGEKVRQANLQYLDLSKVHVQT</sequence>
<keyword evidence="5" id="KW-0560">Oxidoreductase</keyword>
<dbReference type="PROSITE" id="PS51471">
    <property type="entry name" value="FE2OG_OXY"/>
    <property type="match status" value="1"/>
</dbReference>
<dbReference type="InterPro" id="IPR006620">
    <property type="entry name" value="Pro_4_hyd_alph"/>
</dbReference>
<keyword evidence="3" id="KW-0847">Vitamin C</keyword>
<keyword evidence="9" id="KW-1185">Reference proteome</keyword>
<dbReference type="Proteomes" id="UP000214646">
    <property type="component" value="Unassembled WGS sequence"/>
</dbReference>
<dbReference type="GO" id="GO:0051213">
    <property type="term" value="F:dioxygenase activity"/>
    <property type="evidence" value="ECO:0007669"/>
    <property type="project" value="UniProtKB-KW"/>
</dbReference>
<keyword evidence="2" id="KW-0479">Metal-binding</keyword>
<evidence type="ECO:0000256" key="6">
    <source>
        <dbReference type="ARBA" id="ARBA00023004"/>
    </source>
</evidence>
<evidence type="ECO:0000256" key="1">
    <source>
        <dbReference type="ARBA" id="ARBA00001961"/>
    </source>
</evidence>
<dbReference type="InterPro" id="IPR044862">
    <property type="entry name" value="Pro_4_hyd_alph_FE2OG_OXY"/>
</dbReference>
<protein>
    <submittedName>
        <fullName evidence="8">Thiol peroxidase, Bcp-type</fullName>
    </submittedName>
</protein>
<evidence type="ECO:0000256" key="3">
    <source>
        <dbReference type="ARBA" id="ARBA00022896"/>
    </source>
</evidence>